<dbReference type="EMBL" id="KN881448">
    <property type="protein sequence ID" value="KIY60616.1"/>
    <property type="molecule type" value="Genomic_DNA"/>
</dbReference>
<sequence length="79" mass="9384">CAAEEGVKEGCSYYQRKGGGDDNDDDEDTEQRDGWSITKDHRYASQEAQRRFRLRASKDEGREQKKQKQVQQQKPRWKY</sequence>
<evidence type="ECO:0000313" key="3">
    <source>
        <dbReference type="Proteomes" id="UP000054007"/>
    </source>
</evidence>
<feature type="compositionally biased region" description="Basic and acidic residues" evidence="1">
    <location>
        <begin position="38"/>
        <end position="66"/>
    </location>
</feature>
<feature type="region of interest" description="Disordered" evidence="1">
    <location>
        <begin position="1"/>
        <end position="79"/>
    </location>
</feature>
<protein>
    <submittedName>
        <fullName evidence="2">Uncharacterized protein</fullName>
    </submittedName>
</protein>
<feature type="compositionally biased region" description="Low complexity" evidence="1">
    <location>
        <begin position="69"/>
        <end position="79"/>
    </location>
</feature>
<dbReference type="Proteomes" id="UP000054007">
    <property type="component" value="Unassembled WGS sequence"/>
</dbReference>
<accession>A0A0D7ATI1</accession>
<evidence type="ECO:0000313" key="2">
    <source>
        <dbReference type="EMBL" id="KIY60616.1"/>
    </source>
</evidence>
<evidence type="ECO:0000256" key="1">
    <source>
        <dbReference type="SAM" id="MobiDB-lite"/>
    </source>
</evidence>
<gene>
    <name evidence="2" type="ORF">CYLTODRAFT_460619</name>
</gene>
<name>A0A0D7ATI1_9AGAR</name>
<reference evidence="2 3" key="1">
    <citation type="journal article" date="2015" name="Fungal Genet. Biol.">
        <title>Evolution of novel wood decay mechanisms in Agaricales revealed by the genome sequences of Fistulina hepatica and Cylindrobasidium torrendii.</title>
        <authorList>
            <person name="Floudas D."/>
            <person name="Held B.W."/>
            <person name="Riley R."/>
            <person name="Nagy L.G."/>
            <person name="Koehler G."/>
            <person name="Ransdell A.S."/>
            <person name="Younus H."/>
            <person name="Chow J."/>
            <person name="Chiniquy J."/>
            <person name="Lipzen A."/>
            <person name="Tritt A."/>
            <person name="Sun H."/>
            <person name="Haridas S."/>
            <person name="LaButti K."/>
            <person name="Ohm R.A."/>
            <person name="Kues U."/>
            <person name="Blanchette R.A."/>
            <person name="Grigoriev I.V."/>
            <person name="Minto R.E."/>
            <person name="Hibbett D.S."/>
        </authorList>
    </citation>
    <scope>NUCLEOTIDE SEQUENCE [LARGE SCALE GENOMIC DNA]</scope>
    <source>
        <strain evidence="2 3">FP15055 ss-10</strain>
    </source>
</reference>
<organism evidence="2 3">
    <name type="scientific">Cylindrobasidium torrendii FP15055 ss-10</name>
    <dbReference type="NCBI Taxonomy" id="1314674"/>
    <lineage>
        <taxon>Eukaryota</taxon>
        <taxon>Fungi</taxon>
        <taxon>Dikarya</taxon>
        <taxon>Basidiomycota</taxon>
        <taxon>Agaricomycotina</taxon>
        <taxon>Agaricomycetes</taxon>
        <taxon>Agaricomycetidae</taxon>
        <taxon>Agaricales</taxon>
        <taxon>Marasmiineae</taxon>
        <taxon>Physalacriaceae</taxon>
        <taxon>Cylindrobasidium</taxon>
    </lineage>
</organism>
<keyword evidence="3" id="KW-1185">Reference proteome</keyword>
<proteinExistence type="predicted"/>
<feature type="non-terminal residue" evidence="2">
    <location>
        <position position="1"/>
    </location>
</feature>
<feature type="compositionally biased region" description="Acidic residues" evidence="1">
    <location>
        <begin position="21"/>
        <end position="30"/>
    </location>
</feature>
<dbReference type="AlphaFoldDB" id="A0A0D7ATI1"/>